<evidence type="ECO:0000256" key="4">
    <source>
        <dbReference type="ARBA" id="ARBA00004300"/>
    </source>
</evidence>
<dbReference type="EMBL" id="CAJVPJ010001162">
    <property type="protein sequence ID" value="CAG8578999.1"/>
    <property type="molecule type" value="Genomic_DNA"/>
</dbReference>
<dbReference type="InterPro" id="IPR037521">
    <property type="entry name" value="FLCN/SMCR8_DENN"/>
</dbReference>
<accession>A0A9N9G5M5</accession>
<gene>
    <name evidence="18" type="ORF">POCULU_LOCUS6391</name>
</gene>
<proteinExistence type="inferred from homology"/>
<reference evidence="18" key="1">
    <citation type="submission" date="2021-06" db="EMBL/GenBank/DDBJ databases">
        <authorList>
            <person name="Kallberg Y."/>
            <person name="Tangrot J."/>
            <person name="Rosling A."/>
        </authorList>
    </citation>
    <scope>NUCLEOTIDE SEQUENCE</scope>
    <source>
        <strain evidence="18">IA702</strain>
    </source>
</reference>
<comment type="subcellular location">
    <subcellularLocation>
        <location evidence="2">Cell projection</location>
        <location evidence="2">Cilium</location>
    </subcellularLocation>
    <subcellularLocation>
        <location evidence="4">Cytoplasm</location>
        <location evidence="4">Cytoskeleton</location>
        <location evidence="4">Microtubule organizing center</location>
        <location evidence="4">Centrosome</location>
    </subcellularLocation>
    <subcellularLocation>
        <location evidence="3">Cytoplasm</location>
        <location evidence="3">Cytoskeleton</location>
        <location evidence="3">Spindle</location>
    </subcellularLocation>
    <subcellularLocation>
        <location evidence="5">Cytoplasm</location>
        <location evidence="5">Cytosol</location>
    </subcellularLocation>
    <subcellularLocation>
        <location evidence="6">Lysosome membrane</location>
    </subcellularLocation>
    <subcellularLocation>
        <location evidence="1">Nucleus</location>
    </subcellularLocation>
</comment>
<evidence type="ECO:0000256" key="7">
    <source>
        <dbReference type="ARBA" id="ARBA00009987"/>
    </source>
</evidence>
<keyword evidence="19" id="KW-1185">Reference proteome</keyword>
<evidence type="ECO:0000256" key="12">
    <source>
        <dbReference type="ARBA" id="ARBA00023212"/>
    </source>
</evidence>
<evidence type="ECO:0000256" key="14">
    <source>
        <dbReference type="ARBA" id="ARBA00023242"/>
    </source>
</evidence>
<dbReference type="Gene3D" id="1.10.10.1730">
    <property type="entry name" value="Folliculin"/>
    <property type="match status" value="1"/>
</dbReference>
<dbReference type="InterPro" id="IPR037520">
    <property type="entry name" value="Folliculin/SMCR8_longin"/>
</dbReference>
<comment type="similarity">
    <text evidence="7">Belongs to the folliculin family.</text>
</comment>
<dbReference type="Pfam" id="PF11704">
    <property type="entry name" value="Folliculin"/>
    <property type="match status" value="1"/>
</dbReference>
<dbReference type="GO" id="GO:0005096">
    <property type="term" value="F:GTPase activator activity"/>
    <property type="evidence" value="ECO:0007669"/>
    <property type="project" value="UniProtKB-KW"/>
</dbReference>
<evidence type="ECO:0000256" key="8">
    <source>
        <dbReference type="ARBA" id="ARBA00021824"/>
    </source>
</evidence>
<evidence type="ECO:0000259" key="17">
    <source>
        <dbReference type="PROSITE" id="PS51834"/>
    </source>
</evidence>
<evidence type="ECO:0000256" key="11">
    <source>
        <dbReference type="ARBA" id="ARBA00023136"/>
    </source>
</evidence>
<dbReference type="GO" id="GO:0005819">
    <property type="term" value="C:spindle"/>
    <property type="evidence" value="ECO:0007669"/>
    <property type="project" value="UniProtKB-SubCell"/>
</dbReference>
<dbReference type="InterPro" id="IPR044886">
    <property type="entry name" value="FLCN_DENN_C_sf"/>
</dbReference>
<feature type="compositionally biased region" description="Low complexity" evidence="16">
    <location>
        <begin position="36"/>
        <end position="53"/>
    </location>
</feature>
<dbReference type="Proteomes" id="UP000789572">
    <property type="component" value="Unassembled WGS sequence"/>
</dbReference>
<organism evidence="18 19">
    <name type="scientific">Paraglomus occultum</name>
    <dbReference type="NCBI Taxonomy" id="144539"/>
    <lineage>
        <taxon>Eukaryota</taxon>
        <taxon>Fungi</taxon>
        <taxon>Fungi incertae sedis</taxon>
        <taxon>Mucoromycota</taxon>
        <taxon>Glomeromycotina</taxon>
        <taxon>Glomeromycetes</taxon>
        <taxon>Paraglomerales</taxon>
        <taxon>Paraglomeraceae</taxon>
        <taxon>Paraglomus</taxon>
    </lineage>
</organism>
<keyword evidence="15" id="KW-0966">Cell projection</keyword>
<evidence type="ECO:0000256" key="15">
    <source>
        <dbReference type="ARBA" id="ARBA00023273"/>
    </source>
</evidence>
<dbReference type="GO" id="GO:0005829">
    <property type="term" value="C:cytosol"/>
    <property type="evidence" value="ECO:0007669"/>
    <property type="project" value="UniProtKB-SubCell"/>
</dbReference>
<evidence type="ECO:0000256" key="9">
    <source>
        <dbReference type="ARBA" id="ARBA00022468"/>
    </source>
</evidence>
<evidence type="ECO:0000256" key="13">
    <source>
        <dbReference type="ARBA" id="ARBA00023228"/>
    </source>
</evidence>
<comment type="caution">
    <text evidence="18">The sequence shown here is derived from an EMBL/GenBank/DDBJ whole genome shotgun (WGS) entry which is preliminary data.</text>
</comment>
<dbReference type="PANTHER" id="PTHR31441:SF2">
    <property type="entry name" value="FOLLICULIN"/>
    <property type="match status" value="1"/>
</dbReference>
<keyword evidence="10" id="KW-0963">Cytoplasm</keyword>
<evidence type="ECO:0000313" key="18">
    <source>
        <dbReference type="EMBL" id="CAG8578999.1"/>
    </source>
</evidence>
<keyword evidence="14" id="KW-0539">Nucleus</keyword>
<evidence type="ECO:0000313" key="19">
    <source>
        <dbReference type="Proteomes" id="UP000789572"/>
    </source>
</evidence>
<name>A0A9N9G5M5_9GLOM</name>
<dbReference type="GO" id="GO:1904263">
    <property type="term" value="P:positive regulation of TORC1 signaling"/>
    <property type="evidence" value="ECO:0007669"/>
    <property type="project" value="TreeGrafter"/>
</dbReference>
<dbReference type="InterPro" id="IPR032035">
    <property type="entry name" value="Folliculin_DENN"/>
</dbReference>
<keyword evidence="12" id="KW-0206">Cytoskeleton</keyword>
<feature type="region of interest" description="Disordered" evidence="16">
    <location>
        <begin position="35"/>
        <end position="54"/>
    </location>
</feature>
<keyword evidence="11" id="KW-0472">Membrane</keyword>
<dbReference type="PROSITE" id="PS51834">
    <property type="entry name" value="DENN_FLCN_SMCR8"/>
    <property type="match status" value="1"/>
</dbReference>
<dbReference type="AlphaFoldDB" id="A0A9N9G5M5"/>
<keyword evidence="13" id="KW-0458">Lysosome</keyword>
<dbReference type="Gene3D" id="3.40.50.12430">
    <property type="match status" value="1"/>
</dbReference>
<dbReference type="GO" id="GO:0005634">
    <property type="term" value="C:nucleus"/>
    <property type="evidence" value="ECO:0007669"/>
    <property type="project" value="UniProtKB-SubCell"/>
</dbReference>
<dbReference type="OrthoDB" id="5599713at2759"/>
<evidence type="ECO:0000256" key="10">
    <source>
        <dbReference type="ARBA" id="ARBA00022490"/>
    </source>
</evidence>
<feature type="domain" description="UDENN FLCN/SMCR8-type" evidence="17">
    <location>
        <begin position="79"/>
        <end position="535"/>
    </location>
</feature>
<evidence type="ECO:0000256" key="5">
    <source>
        <dbReference type="ARBA" id="ARBA00004514"/>
    </source>
</evidence>
<evidence type="ECO:0000256" key="16">
    <source>
        <dbReference type="SAM" id="MobiDB-lite"/>
    </source>
</evidence>
<dbReference type="GO" id="GO:0005929">
    <property type="term" value="C:cilium"/>
    <property type="evidence" value="ECO:0007669"/>
    <property type="project" value="UniProtKB-SubCell"/>
</dbReference>
<protein>
    <recommendedName>
        <fullName evidence="8">Folliculin</fullName>
    </recommendedName>
</protein>
<feature type="region of interest" description="Disordered" evidence="16">
    <location>
        <begin position="433"/>
        <end position="452"/>
    </location>
</feature>
<dbReference type="InterPro" id="IPR021713">
    <property type="entry name" value="Folliculin"/>
</dbReference>
<evidence type="ECO:0000256" key="3">
    <source>
        <dbReference type="ARBA" id="ARBA00004186"/>
    </source>
</evidence>
<feature type="compositionally biased region" description="Polar residues" evidence="16">
    <location>
        <begin position="441"/>
        <end position="452"/>
    </location>
</feature>
<evidence type="ECO:0000256" key="1">
    <source>
        <dbReference type="ARBA" id="ARBA00004123"/>
    </source>
</evidence>
<sequence>MNGAVALVGFCEIDGASINFCTQALHANSAEDMTDYSSVSSGTTSPGSYPTNSDYSTDIRRSSFSTIGSVSSSVSTCPSCTLVLTPSDIDRSPGQADIKGFKTIDDENPLVSYIGSRYPQNQRLYEVIKQACVRSISCELCHGNEGPALFGDEKDGYVLSYMFKIDDSQARGLQRSYSFIFLMTDRVYLVSSWSFLVRRFRVLAAGIQAKASQVFEREKAAIDSTSIRTDYKRSLRSLSELLESKDLFVQLHANFSWILKACGNRLQERQTYGKTLLPPPKSMMSLNSAQVIADKIPDTGYSSDVSNAETEFKLDGLASIRHMLGAADFRRMMYNVVIGNQLVIRCYDKHILQKLINTVKDLVPPECCRIIEYSETYQDISKCNLLGLITSTDILEQTNKTLLCLLDILQEQEQTDTLSNTDETLKMQLLHGKHEPKTDEPASSNAKDSTQTSIPSKLFMDQLSGIFELDPRPESVEMRLMVFKEEWSSKTKQFSRYMKSGTTINETANAKLFLKQLNISETDLPIVKFWMGACKA</sequence>
<evidence type="ECO:0000256" key="6">
    <source>
        <dbReference type="ARBA" id="ARBA00004656"/>
    </source>
</evidence>
<evidence type="ECO:0000256" key="2">
    <source>
        <dbReference type="ARBA" id="ARBA00004138"/>
    </source>
</evidence>
<dbReference type="PANTHER" id="PTHR31441">
    <property type="entry name" value="FOLLICULIN FAMILY MEMBER"/>
    <property type="match status" value="1"/>
</dbReference>
<keyword evidence="9" id="KW-0343">GTPase activation</keyword>
<dbReference type="Pfam" id="PF16692">
    <property type="entry name" value="Folliculin_C"/>
    <property type="match status" value="1"/>
</dbReference>